<reference evidence="1" key="1">
    <citation type="journal article" date="2023" name="Science">
        <title>Genome structures resolve the early diversification of teleost fishes.</title>
        <authorList>
            <person name="Parey E."/>
            <person name="Louis A."/>
            <person name="Montfort J."/>
            <person name="Bouchez O."/>
            <person name="Roques C."/>
            <person name="Iampietro C."/>
            <person name="Lluch J."/>
            <person name="Castinel A."/>
            <person name="Donnadieu C."/>
            <person name="Desvignes T."/>
            <person name="Floi Bucao C."/>
            <person name="Jouanno E."/>
            <person name="Wen M."/>
            <person name="Mejri S."/>
            <person name="Dirks R."/>
            <person name="Jansen H."/>
            <person name="Henkel C."/>
            <person name="Chen W.J."/>
            <person name="Zahm M."/>
            <person name="Cabau C."/>
            <person name="Klopp C."/>
            <person name="Thompson A.W."/>
            <person name="Robinson-Rechavi M."/>
            <person name="Braasch I."/>
            <person name="Lecointre G."/>
            <person name="Bobe J."/>
            <person name="Postlethwait J.H."/>
            <person name="Berthelot C."/>
            <person name="Roest Crollius H."/>
            <person name="Guiguen Y."/>
        </authorList>
    </citation>
    <scope>NUCLEOTIDE SEQUENCE</scope>
    <source>
        <strain evidence="1">WJC10195</strain>
    </source>
</reference>
<keyword evidence="2" id="KW-1185">Reference proteome</keyword>
<dbReference type="Proteomes" id="UP001152622">
    <property type="component" value="Chromosome 19"/>
</dbReference>
<gene>
    <name evidence="1" type="ORF">SKAU_G00385090</name>
</gene>
<evidence type="ECO:0000313" key="1">
    <source>
        <dbReference type="EMBL" id="KAJ8337289.1"/>
    </source>
</evidence>
<proteinExistence type="predicted"/>
<protein>
    <submittedName>
        <fullName evidence="1">Uncharacterized protein</fullName>
    </submittedName>
</protein>
<organism evidence="1 2">
    <name type="scientific">Synaphobranchus kaupii</name>
    <name type="common">Kaup's arrowtooth eel</name>
    <dbReference type="NCBI Taxonomy" id="118154"/>
    <lineage>
        <taxon>Eukaryota</taxon>
        <taxon>Metazoa</taxon>
        <taxon>Chordata</taxon>
        <taxon>Craniata</taxon>
        <taxon>Vertebrata</taxon>
        <taxon>Euteleostomi</taxon>
        <taxon>Actinopterygii</taxon>
        <taxon>Neopterygii</taxon>
        <taxon>Teleostei</taxon>
        <taxon>Anguilliformes</taxon>
        <taxon>Synaphobranchidae</taxon>
        <taxon>Synaphobranchus</taxon>
    </lineage>
</organism>
<name>A0A9Q1IF24_SYNKA</name>
<accession>A0A9Q1IF24</accession>
<sequence length="109" mass="12246">MRRLSHVALGPVGSALAGIVSSQPEGNHNFISKCQRLELQLSQADGSKQDSTIVAAAERKKLGYVADSGHRQQWEERGPFTFQEKLLLPRYSAPQQVPFPDQRQWQTMK</sequence>
<evidence type="ECO:0000313" key="2">
    <source>
        <dbReference type="Proteomes" id="UP001152622"/>
    </source>
</evidence>
<dbReference type="EMBL" id="JAINUF010000019">
    <property type="protein sequence ID" value="KAJ8337289.1"/>
    <property type="molecule type" value="Genomic_DNA"/>
</dbReference>
<comment type="caution">
    <text evidence="1">The sequence shown here is derived from an EMBL/GenBank/DDBJ whole genome shotgun (WGS) entry which is preliminary data.</text>
</comment>
<dbReference type="AlphaFoldDB" id="A0A9Q1IF24"/>